<accession>A0A3N6LV65</accession>
<protein>
    <submittedName>
        <fullName evidence="1">Uncharacterized protein</fullName>
    </submittedName>
</protein>
<name>A0A3N6LV65_NATCH</name>
<dbReference type="EMBL" id="REFZ01000057">
    <property type="protein sequence ID" value="RQG94268.1"/>
    <property type="molecule type" value="Genomic_DNA"/>
</dbReference>
<dbReference type="Proteomes" id="UP000281431">
    <property type="component" value="Unassembled WGS sequence"/>
</dbReference>
<sequence>MYDVKDAYVRIFGEVEQTYCRIMICGQHNIHPDELDDLEPTDVKPTIRPLTPPSPTVSHYPYIKYVLQKFPHPLSADEDLEDLFRIDLGVFTDLKREYAGENVDEKVKELLFLDFTVCLLWVLKYDSASRLLS</sequence>
<proteinExistence type="predicted"/>
<comment type="caution">
    <text evidence="1">The sequence shown here is derived from an EMBL/GenBank/DDBJ whole genome shotgun (WGS) entry which is preliminary data.</text>
</comment>
<dbReference type="AlphaFoldDB" id="A0A3N6LV65"/>
<organism evidence="1 2">
    <name type="scientific">Natrarchaeobius chitinivorans</name>
    <dbReference type="NCBI Taxonomy" id="1679083"/>
    <lineage>
        <taxon>Archaea</taxon>
        <taxon>Methanobacteriati</taxon>
        <taxon>Methanobacteriota</taxon>
        <taxon>Stenosarchaea group</taxon>
        <taxon>Halobacteria</taxon>
        <taxon>Halobacteriales</taxon>
        <taxon>Natrialbaceae</taxon>
        <taxon>Natrarchaeobius</taxon>
    </lineage>
</organism>
<evidence type="ECO:0000313" key="1">
    <source>
        <dbReference type="EMBL" id="RQG94268.1"/>
    </source>
</evidence>
<keyword evidence="2" id="KW-1185">Reference proteome</keyword>
<evidence type="ECO:0000313" key="2">
    <source>
        <dbReference type="Proteomes" id="UP000281431"/>
    </source>
</evidence>
<gene>
    <name evidence="1" type="ORF">EA472_22355</name>
</gene>
<reference evidence="1 2" key="1">
    <citation type="submission" date="2018-10" db="EMBL/GenBank/DDBJ databases">
        <title>Natrarchaeobius chitinivorans gen. nov., sp. nov., and Natrarchaeobius haloalkaliphilus sp. nov., alkaliphilic, chitin-utilizing haloarchaea from hypersaline alkaline lakes.</title>
        <authorList>
            <person name="Sorokin D.Y."/>
            <person name="Elcheninov A.G."/>
            <person name="Kostrikina N.A."/>
            <person name="Bale N.J."/>
            <person name="Sinninghe Damste J.S."/>
            <person name="Khijniak T.V."/>
            <person name="Kublanov I.V."/>
            <person name="Toshchakov S.V."/>
        </authorList>
    </citation>
    <scope>NUCLEOTIDE SEQUENCE [LARGE SCALE GENOMIC DNA]</scope>
    <source>
        <strain evidence="1 2">AArcht7</strain>
    </source>
</reference>